<dbReference type="Proteomes" id="UP000515312">
    <property type="component" value="Chromosome"/>
</dbReference>
<protein>
    <recommendedName>
        <fullName evidence="6 7">6-phosphogluconolactonase</fullName>
        <shortName evidence="7">6PGL</shortName>
        <ecNumber evidence="5 7">3.1.1.31</ecNumber>
    </recommendedName>
</protein>
<dbReference type="KEGG" id="adin:H7849_02010"/>
<keyword evidence="10" id="KW-1185">Reference proteome</keyword>
<dbReference type="InterPro" id="IPR037171">
    <property type="entry name" value="NagB/RpiA_transferase-like"/>
</dbReference>
<dbReference type="RefSeq" id="WP_186743752.1">
    <property type="nucleotide sequence ID" value="NZ_CP060394.1"/>
</dbReference>
<comment type="function">
    <text evidence="2 7">Hydrolysis of 6-phosphogluconolactone to 6-phosphogluconate.</text>
</comment>
<dbReference type="EMBL" id="CP060394">
    <property type="protein sequence ID" value="QNI32798.1"/>
    <property type="molecule type" value="Genomic_DNA"/>
</dbReference>
<dbReference type="EC" id="3.1.1.31" evidence="5 7"/>
<evidence type="ECO:0000256" key="2">
    <source>
        <dbReference type="ARBA" id="ARBA00002681"/>
    </source>
</evidence>
<dbReference type="GO" id="GO:0017057">
    <property type="term" value="F:6-phosphogluconolactonase activity"/>
    <property type="evidence" value="ECO:0007669"/>
    <property type="project" value="UniProtKB-UniRule"/>
</dbReference>
<sequence length="265" mass="29455">MAKTIAVEYRVHDGPDALAHAAAEHFLEQAQKSVAAKGKARIAVSGGSTPKRTFELLANPKEKFLQAMPWEKLELYFVDERTVPPTDKDSNYRMTREAMLDKVPLKPEQVFRIKGELPPEEAAARYESTLRNQFKLEGAEVPRFDVLALGMGDDGHTASIFPHTAGIHELARLVYANQVPQKDTWRVTLTWPVIIQAGEVFFLIGGKDKADPLHRVLQGQYDPETLPSQLIQPKNGKLLFLLDKDAAALLPAPDASGKGKLEIQR</sequence>
<dbReference type="AlphaFoldDB" id="A0A7G8BJS8"/>
<dbReference type="PANTHER" id="PTHR11054">
    <property type="entry name" value="6-PHOSPHOGLUCONOLACTONASE"/>
    <property type="match status" value="1"/>
</dbReference>
<dbReference type="Gene3D" id="3.40.50.1360">
    <property type="match status" value="1"/>
</dbReference>
<evidence type="ECO:0000313" key="9">
    <source>
        <dbReference type="EMBL" id="QNI32798.1"/>
    </source>
</evidence>
<gene>
    <name evidence="7 9" type="primary">pgl</name>
    <name evidence="9" type="ORF">H7849_02010</name>
</gene>
<accession>A0A7G8BJS8</accession>
<evidence type="ECO:0000256" key="1">
    <source>
        <dbReference type="ARBA" id="ARBA00000832"/>
    </source>
</evidence>
<evidence type="ECO:0000259" key="8">
    <source>
        <dbReference type="Pfam" id="PF01182"/>
    </source>
</evidence>
<evidence type="ECO:0000256" key="3">
    <source>
        <dbReference type="ARBA" id="ARBA00004961"/>
    </source>
</evidence>
<keyword evidence="7 9" id="KW-0378">Hydrolase</keyword>
<dbReference type="GO" id="GO:0005975">
    <property type="term" value="P:carbohydrate metabolic process"/>
    <property type="evidence" value="ECO:0007669"/>
    <property type="project" value="UniProtKB-UniRule"/>
</dbReference>
<reference evidence="9 10" key="1">
    <citation type="submission" date="2020-08" db="EMBL/GenBank/DDBJ databases">
        <title>Edaphobacter telluris sp. nov. and Acidobacterium dinghuensis sp. nov., two acidobacteria isolated from forest soil.</title>
        <authorList>
            <person name="Fu J."/>
            <person name="Qiu L."/>
        </authorList>
    </citation>
    <scope>NUCLEOTIDE SEQUENCE [LARGE SCALE GENOMIC DNA]</scope>
    <source>
        <strain evidence="9">4Y35</strain>
    </source>
</reference>
<dbReference type="SUPFAM" id="SSF100950">
    <property type="entry name" value="NagB/RpiA/CoA transferase-like"/>
    <property type="match status" value="1"/>
</dbReference>
<evidence type="ECO:0000256" key="5">
    <source>
        <dbReference type="ARBA" id="ARBA00013198"/>
    </source>
</evidence>
<evidence type="ECO:0000256" key="4">
    <source>
        <dbReference type="ARBA" id="ARBA00010662"/>
    </source>
</evidence>
<dbReference type="CDD" id="cd01400">
    <property type="entry name" value="6PGL"/>
    <property type="match status" value="1"/>
</dbReference>
<comment type="pathway">
    <text evidence="3 7">Carbohydrate degradation; pentose phosphate pathway; D-ribulose 5-phosphate from D-glucose 6-phosphate (oxidative stage): step 2/3.</text>
</comment>
<evidence type="ECO:0000313" key="10">
    <source>
        <dbReference type="Proteomes" id="UP000515312"/>
    </source>
</evidence>
<feature type="domain" description="Glucosamine/galactosamine-6-phosphate isomerase" evidence="8">
    <location>
        <begin position="15"/>
        <end position="239"/>
    </location>
</feature>
<dbReference type="InterPro" id="IPR005900">
    <property type="entry name" value="6-phosphogluconolactonase_DevB"/>
</dbReference>
<dbReference type="InterPro" id="IPR006148">
    <property type="entry name" value="Glc/Gal-6P_isomerase"/>
</dbReference>
<evidence type="ECO:0000256" key="6">
    <source>
        <dbReference type="ARBA" id="ARBA00020337"/>
    </source>
</evidence>
<dbReference type="NCBIfam" id="TIGR01198">
    <property type="entry name" value="pgl"/>
    <property type="match status" value="1"/>
</dbReference>
<dbReference type="PANTHER" id="PTHR11054:SF0">
    <property type="entry name" value="6-PHOSPHOGLUCONOLACTONASE"/>
    <property type="match status" value="1"/>
</dbReference>
<dbReference type="Pfam" id="PF01182">
    <property type="entry name" value="Glucosamine_iso"/>
    <property type="match status" value="1"/>
</dbReference>
<comment type="catalytic activity">
    <reaction evidence="1 7">
        <text>6-phospho-D-glucono-1,5-lactone + H2O = 6-phospho-D-gluconate + H(+)</text>
        <dbReference type="Rhea" id="RHEA:12556"/>
        <dbReference type="ChEBI" id="CHEBI:15377"/>
        <dbReference type="ChEBI" id="CHEBI:15378"/>
        <dbReference type="ChEBI" id="CHEBI:57955"/>
        <dbReference type="ChEBI" id="CHEBI:58759"/>
        <dbReference type="EC" id="3.1.1.31"/>
    </reaction>
</comment>
<comment type="similarity">
    <text evidence="4 7">Belongs to the glucosamine/galactosamine-6-phosphate isomerase family. 6-phosphogluconolactonase subfamily.</text>
</comment>
<organism evidence="9 10">
    <name type="scientific">Alloacidobacterium dinghuense</name>
    <dbReference type="NCBI Taxonomy" id="2763107"/>
    <lineage>
        <taxon>Bacteria</taxon>
        <taxon>Pseudomonadati</taxon>
        <taxon>Acidobacteriota</taxon>
        <taxon>Terriglobia</taxon>
        <taxon>Terriglobales</taxon>
        <taxon>Acidobacteriaceae</taxon>
        <taxon>Alloacidobacterium</taxon>
    </lineage>
</organism>
<evidence type="ECO:0000256" key="7">
    <source>
        <dbReference type="RuleBase" id="RU365095"/>
    </source>
</evidence>
<proteinExistence type="inferred from homology"/>
<name>A0A7G8BJS8_9BACT</name>
<dbReference type="InterPro" id="IPR039104">
    <property type="entry name" value="6PGL"/>
</dbReference>
<dbReference type="UniPathway" id="UPA00115">
    <property type="reaction ID" value="UER00409"/>
</dbReference>
<dbReference type="GO" id="GO:0006098">
    <property type="term" value="P:pentose-phosphate shunt"/>
    <property type="evidence" value="ECO:0007669"/>
    <property type="project" value="UniProtKB-UniPathway"/>
</dbReference>